<comment type="caution">
    <text evidence="1">The sequence shown here is derived from an EMBL/GenBank/DDBJ whole genome shotgun (WGS) entry which is preliminary data.</text>
</comment>
<protein>
    <submittedName>
        <fullName evidence="1">Uncharacterized protein</fullName>
    </submittedName>
</protein>
<accession>A0AAV6ZFS0</accession>
<reference evidence="1" key="1">
    <citation type="thesis" date="2020" institute="ProQuest LLC" country="789 East Eisenhower Parkway, Ann Arbor, MI, USA">
        <title>Comparative Genomics and Chromosome Evolution.</title>
        <authorList>
            <person name="Mudd A.B."/>
        </authorList>
    </citation>
    <scope>NUCLEOTIDE SEQUENCE</scope>
    <source>
        <strain evidence="1">237g6f4</strain>
        <tissue evidence="1">Blood</tissue>
    </source>
</reference>
<dbReference type="Pfam" id="PF15173">
    <property type="entry name" value="FAM180"/>
    <property type="match status" value="1"/>
</dbReference>
<gene>
    <name evidence="1" type="ORF">GDO81_020965</name>
</gene>
<dbReference type="Proteomes" id="UP000824782">
    <property type="component" value="Unassembled WGS sequence"/>
</dbReference>
<dbReference type="InterPro" id="IPR029170">
    <property type="entry name" value="FAM180"/>
</dbReference>
<sequence>AVIFPSAQRVRRSSPEFLDPVLQMSLPEVELLYEFLSTGVRIDQDDRLMLRDAELSSLRKATTFDVICNDVIPKSISEIRRLGDKLAHVAGPLKREDFERTLLTMAYGALKTSKVDNTDQQKFWMQSLTKLFIALRRDLMFPYNRGGNR</sequence>
<dbReference type="EMBL" id="WNYA01001648">
    <property type="protein sequence ID" value="KAG8545376.1"/>
    <property type="molecule type" value="Genomic_DNA"/>
</dbReference>
<dbReference type="PANTHER" id="PTHR34034:SF2">
    <property type="entry name" value="PROTEIN FAM180A"/>
    <property type="match status" value="1"/>
</dbReference>
<organism evidence="1 2">
    <name type="scientific">Engystomops pustulosus</name>
    <name type="common">Tungara frog</name>
    <name type="synonym">Physalaemus pustulosus</name>
    <dbReference type="NCBI Taxonomy" id="76066"/>
    <lineage>
        <taxon>Eukaryota</taxon>
        <taxon>Metazoa</taxon>
        <taxon>Chordata</taxon>
        <taxon>Craniata</taxon>
        <taxon>Vertebrata</taxon>
        <taxon>Euteleostomi</taxon>
        <taxon>Amphibia</taxon>
        <taxon>Batrachia</taxon>
        <taxon>Anura</taxon>
        <taxon>Neobatrachia</taxon>
        <taxon>Hyloidea</taxon>
        <taxon>Leptodactylidae</taxon>
        <taxon>Leiuperinae</taxon>
        <taxon>Engystomops</taxon>
    </lineage>
</organism>
<evidence type="ECO:0000313" key="1">
    <source>
        <dbReference type="EMBL" id="KAG8545376.1"/>
    </source>
</evidence>
<proteinExistence type="predicted"/>
<evidence type="ECO:0000313" key="2">
    <source>
        <dbReference type="Proteomes" id="UP000824782"/>
    </source>
</evidence>
<name>A0AAV6ZFS0_ENGPU</name>
<keyword evidence="2" id="KW-1185">Reference proteome</keyword>
<dbReference type="AlphaFoldDB" id="A0AAV6ZFS0"/>
<feature type="non-terminal residue" evidence="1">
    <location>
        <position position="1"/>
    </location>
</feature>
<dbReference type="PANTHER" id="PTHR34034">
    <property type="entry name" value="PROTEIN FAM180A-RELATED"/>
    <property type="match status" value="1"/>
</dbReference>